<dbReference type="InterPro" id="IPR043519">
    <property type="entry name" value="NT_sf"/>
</dbReference>
<evidence type="ECO:0000256" key="5">
    <source>
        <dbReference type="SAM" id="MobiDB-lite"/>
    </source>
</evidence>
<protein>
    <recommendedName>
        <fullName evidence="2">GTP diphosphokinase</fullName>
        <ecNumber evidence="2">2.7.6.5</ecNumber>
    </recommendedName>
</protein>
<dbReference type="Pfam" id="PF13328">
    <property type="entry name" value="HD_4"/>
    <property type="match status" value="1"/>
</dbReference>
<feature type="region of interest" description="Disordered" evidence="5">
    <location>
        <begin position="864"/>
        <end position="887"/>
    </location>
</feature>
<dbReference type="CDD" id="cd05399">
    <property type="entry name" value="NT_Rel-Spo_like"/>
    <property type="match status" value="1"/>
</dbReference>
<sequence>MLGAGSMAMYSSSPPATWCSSPNATSTSTTKTVATATDVDLHTRHPHSSKSVQGGLSSLFSNNANSRPVATAVHHSSSSSWSHSDALECSGHSCSTSGTMRADVASHQSVLRETGETRTGAVSIPVSSSLRSGERVSPVSVLQSPTVSRHGSSPAHSLGGGGASRESVGISGLPPLDPHHHMERASRRKSSLPFARSVGFEVRNGGGGGGFPSHEHQSRIRGGSLIAAASSDTADHSTTSSSSSSSSDLLLHVQAFAPSISSSLGDSPLDTLALPVNPFPAGRGGANNTSNFQRETPAVLEAREKLLQLVEESNGLASLAPPSPPHALEEIDTPVPSSAIKLLESAQAQYKVFCNPTVVKAFRLADDAHKGQFRRNGDLYLTHCVETALILAATGAASTVVAAGLLHDAIDDSNLSQQLLRGAMGDEIADIVLGVSRLSEFSQLARDNQTVRDPMEADRLRNMILSMVDVRVVLIKLADRLHNMRTLGALSFRKQLQIANETLEIFAPLANRLGIWSWKAELEDLCFKHLKPEEYKELATRLSGCCREGIVMSSIHQLYEALQSQSVQFTDLSGRPKNLYSIYKKMMRKGRTVEEIFDVRGLRLIVVDEKSCYDALRIVHELWRHIPGQSKDYIVMPKPNGYQSLHTVVWGDDGYPLEVQIRTVAMHHQAEFGLAAHWRYKEDDSIHSSFILARVEWARWVLTWHSETLDTKLRLSPLRADLKPPCPFPVHTSDCPYASMCCGPQLSGTEPLLLIKVENENMVIQELPPGSTVADLMSTRKSDIESLAVSSRRPSRKEARVKVNHQFVDTFQQKLRMGDLVEVTMVVVTSQPSPVQTTSGEELRCGKIALEFQREQLKRLYLDGGDCSGETRRSTPLERSPSVAGLT</sequence>
<reference evidence="7" key="1">
    <citation type="submission" date="2024-02" db="EMBL/GenBank/DDBJ databases">
        <authorList>
            <consortium name="ELIXIR-Norway"/>
            <consortium name="Elixir Norway"/>
        </authorList>
    </citation>
    <scope>NUCLEOTIDE SEQUENCE</scope>
</reference>
<evidence type="ECO:0000256" key="3">
    <source>
        <dbReference type="ARBA" id="ARBA00023016"/>
    </source>
</evidence>
<dbReference type="InterPro" id="IPR007685">
    <property type="entry name" value="RelA_SpoT"/>
</dbReference>
<name>A0ABP0U9K5_9BRYO</name>
<dbReference type="EMBL" id="OZ019894">
    <property type="protein sequence ID" value="CAK9215349.1"/>
    <property type="molecule type" value="Genomic_DNA"/>
</dbReference>
<comment type="similarity">
    <text evidence="1">Belongs to the RelA/SpoT family.</text>
</comment>
<accession>A0ABP0U9K5</accession>
<feature type="compositionally biased region" description="Polar residues" evidence="5">
    <location>
        <begin position="140"/>
        <end position="155"/>
    </location>
</feature>
<dbReference type="PROSITE" id="PS51831">
    <property type="entry name" value="HD"/>
    <property type="match status" value="1"/>
</dbReference>
<keyword evidence="4" id="KW-0342">GTP-binding</keyword>
<dbReference type="PANTHER" id="PTHR21262">
    <property type="entry name" value="GUANOSINE-3',5'-BIS DIPHOSPHATE 3'-PYROPHOSPHOHYDROLASE"/>
    <property type="match status" value="1"/>
</dbReference>
<evidence type="ECO:0000256" key="4">
    <source>
        <dbReference type="ARBA" id="ARBA00023134"/>
    </source>
</evidence>
<feature type="region of interest" description="Disordered" evidence="5">
    <location>
        <begin position="1"/>
        <end position="31"/>
    </location>
</feature>
<dbReference type="InterPro" id="IPR006674">
    <property type="entry name" value="HD_domain"/>
</dbReference>
<evidence type="ECO:0000313" key="8">
    <source>
        <dbReference type="Proteomes" id="UP001497512"/>
    </source>
</evidence>
<keyword evidence="8" id="KW-1185">Reference proteome</keyword>
<dbReference type="SMART" id="SM00954">
    <property type="entry name" value="RelA_SpoT"/>
    <property type="match status" value="1"/>
</dbReference>
<keyword evidence="3" id="KW-0346">Stress response</keyword>
<gene>
    <name evidence="7" type="ORF">CSSPTR1EN2_LOCUS12687</name>
</gene>
<evidence type="ECO:0000256" key="2">
    <source>
        <dbReference type="ARBA" id="ARBA00013251"/>
    </source>
</evidence>
<dbReference type="SUPFAM" id="SSF81301">
    <property type="entry name" value="Nucleotidyltransferase"/>
    <property type="match status" value="1"/>
</dbReference>
<evidence type="ECO:0000259" key="6">
    <source>
        <dbReference type="PROSITE" id="PS51831"/>
    </source>
</evidence>
<dbReference type="Gene3D" id="3.30.460.10">
    <property type="entry name" value="Beta Polymerase, domain 2"/>
    <property type="match status" value="1"/>
</dbReference>
<dbReference type="Proteomes" id="UP001497512">
    <property type="component" value="Chromosome 2"/>
</dbReference>
<dbReference type="SMART" id="SM00471">
    <property type="entry name" value="HDc"/>
    <property type="match status" value="1"/>
</dbReference>
<proteinExistence type="inferred from homology"/>
<feature type="compositionally biased region" description="Polar residues" evidence="5">
    <location>
        <begin position="9"/>
        <end position="24"/>
    </location>
</feature>
<evidence type="ECO:0000256" key="1">
    <source>
        <dbReference type="ARBA" id="ARBA00007476"/>
    </source>
</evidence>
<dbReference type="SUPFAM" id="SSF109604">
    <property type="entry name" value="HD-domain/PDEase-like"/>
    <property type="match status" value="1"/>
</dbReference>
<dbReference type="Pfam" id="PF04607">
    <property type="entry name" value="RelA_SpoT"/>
    <property type="match status" value="1"/>
</dbReference>
<dbReference type="EC" id="2.7.6.5" evidence="2"/>
<dbReference type="CDD" id="cd00077">
    <property type="entry name" value="HDc"/>
    <property type="match status" value="1"/>
</dbReference>
<dbReference type="Gene3D" id="1.10.3210.10">
    <property type="entry name" value="Hypothetical protein af1432"/>
    <property type="match status" value="1"/>
</dbReference>
<dbReference type="InterPro" id="IPR003607">
    <property type="entry name" value="HD/PDEase_dom"/>
</dbReference>
<organism evidence="7 8">
    <name type="scientific">Sphagnum troendelagicum</name>
    <dbReference type="NCBI Taxonomy" id="128251"/>
    <lineage>
        <taxon>Eukaryota</taxon>
        <taxon>Viridiplantae</taxon>
        <taxon>Streptophyta</taxon>
        <taxon>Embryophyta</taxon>
        <taxon>Bryophyta</taxon>
        <taxon>Sphagnophytina</taxon>
        <taxon>Sphagnopsida</taxon>
        <taxon>Sphagnales</taxon>
        <taxon>Sphagnaceae</taxon>
        <taxon>Sphagnum</taxon>
    </lineage>
</organism>
<keyword evidence="4" id="KW-0547">Nucleotide-binding</keyword>
<feature type="domain" description="HD" evidence="6">
    <location>
        <begin position="380"/>
        <end position="484"/>
    </location>
</feature>
<dbReference type="PANTHER" id="PTHR21262:SF0">
    <property type="entry name" value="GTP DIPHOSPHOKINASE RSH3, CHLOROPLASTIC-RELATED"/>
    <property type="match status" value="1"/>
</dbReference>
<evidence type="ECO:0000313" key="7">
    <source>
        <dbReference type="EMBL" id="CAK9215349.1"/>
    </source>
</evidence>
<feature type="region of interest" description="Disordered" evidence="5">
    <location>
        <begin position="110"/>
        <end position="192"/>
    </location>
</feature>